<feature type="region of interest" description="Disordered" evidence="1">
    <location>
        <begin position="1"/>
        <end position="25"/>
    </location>
</feature>
<dbReference type="WBParaSite" id="Pan_g13048.t1">
    <property type="protein sequence ID" value="Pan_g13048.t1"/>
    <property type="gene ID" value="Pan_g13048"/>
</dbReference>
<evidence type="ECO:0000256" key="2">
    <source>
        <dbReference type="SAM" id="Phobius"/>
    </source>
</evidence>
<name>A0A7E4UUS8_PANRE</name>
<dbReference type="Proteomes" id="UP000492821">
    <property type="component" value="Unassembled WGS sequence"/>
</dbReference>
<feature type="transmembrane region" description="Helical" evidence="2">
    <location>
        <begin position="38"/>
        <end position="58"/>
    </location>
</feature>
<evidence type="ECO:0000313" key="3">
    <source>
        <dbReference type="Proteomes" id="UP000492821"/>
    </source>
</evidence>
<protein>
    <submittedName>
        <fullName evidence="4">Transmembrane protein</fullName>
    </submittedName>
</protein>
<feature type="region of interest" description="Disordered" evidence="1">
    <location>
        <begin position="115"/>
        <end position="138"/>
    </location>
</feature>
<proteinExistence type="predicted"/>
<keyword evidence="2" id="KW-0812">Transmembrane</keyword>
<feature type="compositionally biased region" description="Low complexity" evidence="1">
    <location>
        <begin position="120"/>
        <end position="136"/>
    </location>
</feature>
<evidence type="ECO:0000313" key="4">
    <source>
        <dbReference type="WBParaSite" id="Pan_g13048.t1"/>
    </source>
</evidence>
<evidence type="ECO:0000256" key="1">
    <source>
        <dbReference type="SAM" id="MobiDB-lite"/>
    </source>
</evidence>
<sequence>MASEPITEASTSRPTVPLSRKASAPSSILTPPKFTLNFLLFIALSSLLISSTCALPIASQSGRNYAMTFETVPLMDSSDVAAVAAPVYTAVPVRHTPRRTLRRILRTVKREIAEREEQEQQAFVPSTTPMPTSTTPNRFPRDYPPRICYFSPIQCIYTRD</sequence>
<keyword evidence="3" id="KW-1185">Reference proteome</keyword>
<organism evidence="3 4">
    <name type="scientific">Panagrellus redivivus</name>
    <name type="common">Microworm</name>
    <dbReference type="NCBI Taxonomy" id="6233"/>
    <lineage>
        <taxon>Eukaryota</taxon>
        <taxon>Metazoa</taxon>
        <taxon>Ecdysozoa</taxon>
        <taxon>Nematoda</taxon>
        <taxon>Chromadorea</taxon>
        <taxon>Rhabditida</taxon>
        <taxon>Tylenchina</taxon>
        <taxon>Panagrolaimomorpha</taxon>
        <taxon>Panagrolaimoidea</taxon>
        <taxon>Panagrolaimidae</taxon>
        <taxon>Panagrellus</taxon>
    </lineage>
</organism>
<dbReference type="AlphaFoldDB" id="A0A7E4UUS8"/>
<reference evidence="4" key="2">
    <citation type="submission" date="2020-10" db="UniProtKB">
        <authorList>
            <consortium name="WormBaseParasite"/>
        </authorList>
    </citation>
    <scope>IDENTIFICATION</scope>
</reference>
<reference evidence="3" key="1">
    <citation type="journal article" date="2013" name="Genetics">
        <title>The draft genome and transcriptome of Panagrellus redivivus are shaped by the harsh demands of a free-living lifestyle.</title>
        <authorList>
            <person name="Srinivasan J."/>
            <person name="Dillman A.R."/>
            <person name="Macchietto M.G."/>
            <person name="Heikkinen L."/>
            <person name="Lakso M."/>
            <person name="Fracchia K.M."/>
            <person name="Antoshechkin I."/>
            <person name="Mortazavi A."/>
            <person name="Wong G."/>
            <person name="Sternberg P.W."/>
        </authorList>
    </citation>
    <scope>NUCLEOTIDE SEQUENCE [LARGE SCALE GENOMIC DNA]</scope>
    <source>
        <strain evidence="3">MT8872</strain>
    </source>
</reference>
<keyword evidence="2" id="KW-1133">Transmembrane helix</keyword>
<accession>A0A7E4UUS8</accession>
<keyword evidence="2" id="KW-0472">Membrane</keyword>